<feature type="domain" description="CN hydrolase" evidence="2">
    <location>
        <begin position="1"/>
        <end position="242"/>
    </location>
</feature>
<name>A0AAX2JF10_9FUSO</name>
<accession>A0AAX2JF10</accession>
<dbReference type="EC" id="3.5.1.77" evidence="3"/>
<dbReference type="PANTHER" id="PTHR43674:SF2">
    <property type="entry name" value="BETA-UREIDOPROPIONASE"/>
    <property type="match status" value="1"/>
</dbReference>
<dbReference type="PROSITE" id="PS50263">
    <property type="entry name" value="CN_HYDROLASE"/>
    <property type="match status" value="1"/>
</dbReference>
<reference evidence="3 4" key="1">
    <citation type="submission" date="2018-06" db="EMBL/GenBank/DDBJ databases">
        <authorList>
            <consortium name="Pathogen Informatics"/>
            <person name="Doyle S."/>
        </authorList>
    </citation>
    <scope>NUCLEOTIDE SEQUENCE [LARGE SCALE GENOMIC DNA]</scope>
    <source>
        <strain evidence="3 4">NCTC12112</strain>
    </source>
</reference>
<dbReference type="InterPro" id="IPR050345">
    <property type="entry name" value="Aliph_Amidase/BUP"/>
</dbReference>
<evidence type="ECO:0000313" key="3">
    <source>
        <dbReference type="EMBL" id="SQJ16074.1"/>
    </source>
</evidence>
<gene>
    <name evidence="3" type="ORF">NCTC12112_03197</name>
</gene>
<protein>
    <submittedName>
        <fullName evidence="3">N-carbamoyl-D-amino acid hydrolase</fullName>
        <ecNumber evidence="3">3.5.1.77</ecNumber>
    </submittedName>
</protein>
<proteinExistence type="predicted"/>
<dbReference type="GO" id="GO:0050126">
    <property type="term" value="F:N-carbamoylputrescine amidase activity"/>
    <property type="evidence" value="ECO:0007669"/>
    <property type="project" value="TreeGrafter"/>
</dbReference>
<dbReference type="PANTHER" id="PTHR43674">
    <property type="entry name" value="NITRILASE C965.09-RELATED"/>
    <property type="match status" value="1"/>
</dbReference>
<dbReference type="CDD" id="cd07586">
    <property type="entry name" value="nitrilase_8"/>
    <property type="match status" value="1"/>
</dbReference>
<dbReference type="GeneID" id="78454457"/>
<dbReference type="Proteomes" id="UP000249008">
    <property type="component" value="Chromosome 1"/>
</dbReference>
<dbReference type="Pfam" id="PF00795">
    <property type="entry name" value="CN_hydrolase"/>
    <property type="match status" value="1"/>
</dbReference>
<evidence type="ECO:0000259" key="2">
    <source>
        <dbReference type="PROSITE" id="PS50263"/>
    </source>
</evidence>
<dbReference type="EMBL" id="LS483487">
    <property type="protein sequence ID" value="SQJ16074.1"/>
    <property type="molecule type" value="Genomic_DNA"/>
</dbReference>
<evidence type="ECO:0000313" key="4">
    <source>
        <dbReference type="Proteomes" id="UP000249008"/>
    </source>
</evidence>
<organism evidence="3 4">
    <name type="scientific">Fusobacterium ulcerans</name>
    <dbReference type="NCBI Taxonomy" id="861"/>
    <lineage>
        <taxon>Bacteria</taxon>
        <taxon>Fusobacteriati</taxon>
        <taxon>Fusobacteriota</taxon>
        <taxon>Fusobacteriia</taxon>
        <taxon>Fusobacteriales</taxon>
        <taxon>Fusobacteriaceae</taxon>
        <taxon>Fusobacterium</taxon>
    </lineage>
</organism>
<dbReference type="SUPFAM" id="SSF56317">
    <property type="entry name" value="Carbon-nitrogen hydrolase"/>
    <property type="match status" value="1"/>
</dbReference>
<dbReference type="InterPro" id="IPR036526">
    <property type="entry name" value="C-N_Hydrolase_sf"/>
</dbReference>
<dbReference type="GO" id="GO:0033388">
    <property type="term" value="P:putrescine biosynthetic process from arginine"/>
    <property type="evidence" value="ECO:0007669"/>
    <property type="project" value="TreeGrafter"/>
</dbReference>
<keyword evidence="1 3" id="KW-0378">Hydrolase</keyword>
<sequence length="276" mass="31159">MNIRIEQMKPVLGSTEQNLLKMVESIEKGIEAGDDIIVFPELALNGYMLEDIVFETAMRDVPEILLEKSKEISIIFGMAELGEEEYPYNTAYYLEDEKVIHKHRKVYLPDYGMFSEGRYFAAGEKIRAFDTKFGRMGMLICEDAWHQSAHYILAQDGAKYIFSIANAPAKLGVNKASVSATWKALLKSSSISNGVFNIMTNRTGVEDGITFFGNSVVIDPTGEVVKEAGYFNEETLCCCINPCCIRRARTSAPVFKAEKLDLTIRELKRIQKNRFE</sequence>
<dbReference type="InterPro" id="IPR003010">
    <property type="entry name" value="C-N_Hydrolase"/>
</dbReference>
<evidence type="ECO:0000256" key="1">
    <source>
        <dbReference type="ARBA" id="ARBA00022801"/>
    </source>
</evidence>
<dbReference type="Gene3D" id="3.60.110.10">
    <property type="entry name" value="Carbon-nitrogen hydrolase"/>
    <property type="match status" value="1"/>
</dbReference>
<dbReference type="RefSeq" id="WP_005982386.1">
    <property type="nucleotide sequence ID" value="NZ_CABKNW010000007.1"/>
</dbReference>
<dbReference type="KEGG" id="ful:C4N20_06530"/>
<dbReference type="AlphaFoldDB" id="A0AAX2JF10"/>
<dbReference type="GO" id="GO:0047417">
    <property type="term" value="F:N-carbamoyl-D-amino acid hydrolase activity"/>
    <property type="evidence" value="ECO:0007669"/>
    <property type="project" value="UniProtKB-EC"/>
</dbReference>